<dbReference type="InterPro" id="IPR050510">
    <property type="entry name" value="Cation_transp_ATPase_P-type"/>
</dbReference>
<dbReference type="Gene3D" id="1.20.1110.10">
    <property type="entry name" value="Calcium-transporting ATPase, transmembrane domain"/>
    <property type="match status" value="1"/>
</dbReference>
<dbReference type="SUPFAM" id="SSF81653">
    <property type="entry name" value="Calcium ATPase, transduction domain A"/>
    <property type="match status" value="1"/>
</dbReference>
<keyword evidence="8" id="KW-0547">Nucleotide-binding</keyword>
<feature type="domain" description="Cation-transporting P-type ATPase N-terminal" evidence="17">
    <location>
        <begin position="185"/>
        <end position="266"/>
    </location>
</feature>
<dbReference type="InterPro" id="IPR005775">
    <property type="entry name" value="P-type_ATPase_IIC"/>
</dbReference>
<accession>A0A151Z600</accession>
<evidence type="ECO:0000256" key="16">
    <source>
        <dbReference type="SAM" id="Phobius"/>
    </source>
</evidence>
<dbReference type="Pfam" id="PF13246">
    <property type="entry name" value="Cation_ATPase"/>
    <property type="match status" value="1"/>
</dbReference>
<feature type="transmembrane region" description="Helical" evidence="16">
    <location>
        <begin position="1087"/>
        <end position="1108"/>
    </location>
</feature>
<evidence type="ECO:0000256" key="14">
    <source>
        <dbReference type="ARBA" id="ARBA00023136"/>
    </source>
</evidence>
<dbReference type="GO" id="GO:0016887">
    <property type="term" value="F:ATP hydrolysis activity"/>
    <property type="evidence" value="ECO:0007669"/>
    <property type="project" value="InterPro"/>
</dbReference>
<dbReference type="InterPro" id="IPR001757">
    <property type="entry name" value="P_typ_ATPase"/>
</dbReference>
<dbReference type="OMA" id="ISWEWAL"/>
<dbReference type="Gene3D" id="3.40.50.1000">
    <property type="entry name" value="HAD superfamily/HAD-like"/>
    <property type="match status" value="1"/>
</dbReference>
<dbReference type="PRINTS" id="PR00119">
    <property type="entry name" value="CATATPASE"/>
</dbReference>
<evidence type="ECO:0000256" key="5">
    <source>
        <dbReference type="ARBA" id="ARBA00022538"/>
    </source>
</evidence>
<dbReference type="EMBL" id="LODT01000041">
    <property type="protein sequence ID" value="KYQ89383.1"/>
    <property type="molecule type" value="Genomic_DNA"/>
</dbReference>
<dbReference type="InterPro" id="IPR023298">
    <property type="entry name" value="ATPase_P-typ_TM_dom_sf"/>
</dbReference>
<gene>
    <name evidence="18" type="ORF">DLAC_10044</name>
</gene>
<dbReference type="GO" id="GO:1990573">
    <property type="term" value="P:potassium ion import across plasma membrane"/>
    <property type="evidence" value="ECO:0007669"/>
    <property type="project" value="TreeGrafter"/>
</dbReference>
<evidence type="ECO:0000256" key="7">
    <source>
        <dbReference type="ARBA" id="ARBA00022692"/>
    </source>
</evidence>
<comment type="caution">
    <text evidence="18">The sequence shown here is derived from an EMBL/GenBank/DDBJ whole genome shotgun (WGS) entry which is preliminary data.</text>
</comment>
<dbReference type="Pfam" id="PF00690">
    <property type="entry name" value="Cation_ATPase_N"/>
    <property type="match status" value="1"/>
</dbReference>
<evidence type="ECO:0000256" key="9">
    <source>
        <dbReference type="ARBA" id="ARBA00022840"/>
    </source>
</evidence>
<evidence type="ECO:0000256" key="15">
    <source>
        <dbReference type="SAM" id="MobiDB-lite"/>
    </source>
</evidence>
<dbReference type="GO" id="GO:0006883">
    <property type="term" value="P:intracellular sodium ion homeostasis"/>
    <property type="evidence" value="ECO:0007669"/>
    <property type="project" value="TreeGrafter"/>
</dbReference>
<dbReference type="SUPFAM" id="SSF81660">
    <property type="entry name" value="Metal cation-transporting ATPase, ATP-binding domain N"/>
    <property type="match status" value="1"/>
</dbReference>
<evidence type="ECO:0000256" key="11">
    <source>
        <dbReference type="ARBA" id="ARBA00022967"/>
    </source>
</evidence>
<keyword evidence="3" id="KW-0813">Transport</keyword>
<dbReference type="FunFam" id="3.40.50.1000:FF:000083">
    <property type="entry name" value="Sodium/potassium-transporting ATPase subunit alpha"/>
    <property type="match status" value="1"/>
</dbReference>
<keyword evidence="19" id="KW-1185">Reference proteome</keyword>
<evidence type="ECO:0000313" key="19">
    <source>
        <dbReference type="Proteomes" id="UP000076078"/>
    </source>
</evidence>
<comment type="subcellular location">
    <subcellularLocation>
        <location evidence="1">Cell membrane</location>
        <topology evidence="1">Multi-pass membrane protein</topology>
    </subcellularLocation>
</comment>
<evidence type="ECO:0000256" key="12">
    <source>
        <dbReference type="ARBA" id="ARBA00022989"/>
    </source>
</evidence>
<feature type="region of interest" description="Disordered" evidence="15">
    <location>
        <begin position="142"/>
        <end position="167"/>
    </location>
</feature>
<dbReference type="InterPro" id="IPR059000">
    <property type="entry name" value="ATPase_P-type_domA"/>
</dbReference>
<dbReference type="InterPro" id="IPR023214">
    <property type="entry name" value="HAD_sf"/>
</dbReference>
<keyword evidence="5" id="KW-0633">Potassium transport</keyword>
<feature type="compositionally biased region" description="Low complexity" evidence="15">
    <location>
        <begin position="1"/>
        <end position="22"/>
    </location>
</feature>
<evidence type="ECO:0000256" key="10">
    <source>
        <dbReference type="ARBA" id="ARBA00022958"/>
    </source>
</evidence>
<dbReference type="AlphaFoldDB" id="A0A151Z600"/>
<dbReference type="PROSITE" id="PS00154">
    <property type="entry name" value="ATPASE_E1_E2"/>
    <property type="match status" value="1"/>
</dbReference>
<keyword evidence="14 16" id="KW-0472">Membrane</keyword>
<dbReference type="GO" id="GO:1902600">
    <property type="term" value="P:proton transmembrane transport"/>
    <property type="evidence" value="ECO:0007669"/>
    <property type="project" value="TreeGrafter"/>
</dbReference>
<dbReference type="GO" id="GO:0005524">
    <property type="term" value="F:ATP binding"/>
    <property type="evidence" value="ECO:0007669"/>
    <property type="project" value="UniProtKB-KW"/>
</dbReference>
<dbReference type="InterPro" id="IPR018303">
    <property type="entry name" value="ATPase_P-typ_P_site"/>
</dbReference>
<dbReference type="GO" id="GO:0005391">
    <property type="term" value="F:P-type sodium:potassium-exchanging transporter activity"/>
    <property type="evidence" value="ECO:0007669"/>
    <property type="project" value="TreeGrafter"/>
</dbReference>
<keyword evidence="4" id="KW-1003">Cell membrane</keyword>
<dbReference type="SMART" id="SM00831">
    <property type="entry name" value="Cation_ATPase_N"/>
    <property type="match status" value="1"/>
</dbReference>
<feature type="transmembrane region" description="Helical" evidence="16">
    <location>
        <begin position="246"/>
        <end position="264"/>
    </location>
</feature>
<dbReference type="Pfam" id="PF00122">
    <property type="entry name" value="E1-E2_ATPase"/>
    <property type="match status" value="1"/>
</dbReference>
<reference evidence="18 19" key="1">
    <citation type="submission" date="2015-12" db="EMBL/GenBank/DDBJ databases">
        <title>Dictyostelia acquired genes for synthesis and detection of signals that induce cell-type specialization by lateral gene transfer from prokaryotes.</title>
        <authorList>
            <person name="Gloeckner G."/>
            <person name="Schaap P."/>
        </authorList>
    </citation>
    <scope>NUCLEOTIDE SEQUENCE [LARGE SCALE GENOMIC DNA]</scope>
    <source>
        <strain evidence="18 19">TK</strain>
    </source>
</reference>
<dbReference type="GO" id="GO:0036376">
    <property type="term" value="P:sodium ion export across plasma membrane"/>
    <property type="evidence" value="ECO:0007669"/>
    <property type="project" value="TreeGrafter"/>
</dbReference>
<keyword evidence="10" id="KW-0630">Potassium</keyword>
<dbReference type="PANTHER" id="PTHR43294:SF21">
    <property type="entry name" value="CATION TRANSPORTING ATPASE"/>
    <property type="match status" value="1"/>
</dbReference>
<dbReference type="InterPro" id="IPR023299">
    <property type="entry name" value="ATPase_P-typ_cyto_dom_N"/>
</dbReference>
<feature type="transmembrane region" description="Helical" evidence="16">
    <location>
        <begin position="276"/>
        <end position="295"/>
    </location>
</feature>
<dbReference type="PANTHER" id="PTHR43294">
    <property type="entry name" value="SODIUM/POTASSIUM-TRANSPORTING ATPASE SUBUNIT ALPHA"/>
    <property type="match status" value="1"/>
</dbReference>
<evidence type="ECO:0000256" key="4">
    <source>
        <dbReference type="ARBA" id="ARBA00022475"/>
    </source>
</evidence>
<dbReference type="Proteomes" id="UP000076078">
    <property type="component" value="Unassembled WGS sequence"/>
</dbReference>
<evidence type="ECO:0000256" key="3">
    <source>
        <dbReference type="ARBA" id="ARBA00022448"/>
    </source>
</evidence>
<keyword evidence="12 16" id="KW-1133">Transmembrane helix</keyword>
<dbReference type="STRING" id="361077.A0A151Z600"/>
<dbReference type="InterPro" id="IPR006068">
    <property type="entry name" value="ATPase_P-typ_cation-transptr_C"/>
</dbReference>
<dbReference type="SUPFAM" id="SSF56784">
    <property type="entry name" value="HAD-like"/>
    <property type="match status" value="1"/>
</dbReference>
<dbReference type="InterPro" id="IPR036412">
    <property type="entry name" value="HAD-like_sf"/>
</dbReference>
<dbReference type="FunFam" id="2.70.150.10:FF:000003">
    <property type="entry name" value="Sodium/potassium-transporting ATPase subunit alpha"/>
    <property type="match status" value="1"/>
</dbReference>
<dbReference type="InterPro" id="IPR044492">
    <property type="entry name" value="P_typ_ATPase_HD_dom"/>
</dbReference>
<evidence type="ECO:0000256" key="8">
    <source>
        <dbReference type="ARBA" id="ARBA00022741"/>
    </source>
</evidence>
<feature type="region of interest" description="Disordered" evidence="15">
    <location>
        <begin position="1"/>
        <end position="68"/>
    </location>
</feature>
<dbReference type="SUPFAM" id="SSF81665">
    <property type="entry name" value="Calcium ATPase, transmembrane domain M"/>
    <property type="match status" value="1"/>
</dbReference>
<keyword evidence="13" id="KW-0406">Ion transport</keyword>
<evidence type="ECO:0000256" key="6">
    <source>
        <dbReference type="ARBA" id="ARBA00022553"/>
    </source>
</evidence>
<keyword evidence="6" id="KW-0597">Phosphoprotein</keyword>
<dbReference type="FunFam" id="1.20.1110.10:FF:000095">
    <property type="entry name" value="Sodium/potassium-transporting ATPase subunit alpha-1"/>
    <property type="match status" value="1"/>
</dbReference>
<dbReference type="Gene3D" id="3.40.1110.10">
    <property type="entry name" value="Calcium-transporting ATPase, cytoplasmic domain N"/>
    <property type="match status" value="1"/>
</dbReference>
<feature type="transmembrane region" description="Helical" evidence="16">
    <location>
        <begin position="1058"/>
        <end position="1075"/>
    </location>
</feature>
<dbReference type="GO" id="GO:0005886">
    <property type="term" value="C:plasma membrane"/>
    <property type="evidence" value="ECO:0007669"/>
    <property type="project" value="UniProtKB-SubCell"/>
</dbReference>
<feature type="transmembrane region" description="Helical" evidence="16">
    <location>
        <begin position="1114"/>
        <end position="1139"/>
    </location>
</feature>
<protein>
    <submittedName>
        <fullName evidence="18">P-type ATPase</fullName>
    </submittedName>
</protein>
<feature type="transmembrane region" description="Helical" evidence="16">
    <location>
        <begin position="437"/>
        <end position="457"/>
    </location>
</feature>
<name>A0A151Z600_TIELA</name>
<dbReference type="InterPro" id="IPR004014">
    <property type="entry name" value="ATPase_P-typ_cation-transptr_N"/>
</dbReference>
<dbReference type="GO" id="GO:0030007">
    <property type="term" value="P:intracellular potassium ion homeostasis"/>
    <property type="evidence" value="ECO:0007669"/>
    <property type="project" value="TreeGrafter"/>
</dbReference>
<feature type="transmembrane region" description="Helical" evidence="16">
    <location>
        <begin position="987"/>
        <end position="1013"/>
    </location>
</feature>
<dbReference type="FunCoup" id="A0A151Z600">
    <property type="interactions" value="19"/>
</dbReference>
<sequence>MSNIFKKSSSSLFNSGSRRNSLTQSQGEEPSGLEIPQTTSSHSPSLSSNNNNNVINHSGNSDIKKSHSGVNISSGIGYNANEPLQEIELEPIGGSSLKKSQSVESVHSLISEPQIPLYYSMVKENERRRELKIRKRIKNRFGKKAKKDKSVTSPTATVEPIETPTSPKENDVVIKDLDLQPTLTTDHSISIEDLASKYNTFINTLNPKNSNGLSQQEAKFRLERDGPNALTPAKPIPNWLKYLKEYVGLFPLMLEIGAILSFMAYGLDRQAGQDNLYLGIILVFVVVTTCTFSYLQESKSSSVMDGFKLLTNSTARVCRDGNLFEIESTDLVVGDVVHIRAGDKVPADIRIIHSHHFKVDNSSLTGETEPVTRTTECTDENPLETQNLAFYGTLAVIGECVGVVVACGDNTTIGNIALLARKSKPQPTPMKVEINQFIKIITIVALTLGALFIVLGFSRDIKWIYVIIYCISTVVSQVPEGLLPTLTVTLNITAKRMAKKNVMIKSLMKVETFGSATTIASDKTGTLTQNIMTVVHLWYDGTIYSCNSLTASNYYNRNSETFKNIFMVSALCSRTVFDKASMDLPIQQRKTLGDASESALLKFCEQIQSVEAYRERYPKIFEIPFNSVNKWQLSIHSDGDDGPLFMVMKGAPERIIKICNRIMIDGQEMTLDDTYLNNLQASYEYIAGKGERALGMAMLRLNPEIYNMDFPFDIEEKNYPTDGLVFIGMTALMDPPRPGVKEAIQVCKEARVRVMMVTGDHPLTAASIAKQVGIIETEETLNDCAKKQNIDVLDLDFSLYPGSQSIVVPGSRLDDLTHEQWDKILSLRQIVFARTSPEQKLIIVEKCQKRGEIIAMTGDGVNDSPALKKADLGCAMGITGSDVAKEAASIVLLDDNFASIVNGIEEGRIIFDKLKKSLAYCLSSNIPEVLPFLCYFVLHMPVALSGILILCIDLGTDLLPLISYGYEESETDMMKRKPRNTKTDKLFSLKLALFSYAWLGTVQCAAGFLNFFLTFRDYGISASDIFNINVNYFMNESPGDFLGYNREQQMDILREAQTAYFVAVVITRIGAALSCKTRKISIFQQGFKNHVFNIGLISMISLALIIVHVPGIRIFFGCTIISYKYWLLPIPFSVFLVSVNEWRLYMARTYPKSIFKRWLSW</sequence>
<dbReference type="OrthoDB" id="158672at2759"/>
<dbReference type="NCBIfam" id="TIGR01106">
    <property type="entry name" value="ATPase-IIC_X-K"/>
    <property type="match status" value="1"/>
</dbReference>
<evidence type="ECO:0000256" key="1">
    <source>
        <dbReference type="ARBA" id="ARBA00004651"/>
    </source>
</evidence>
<dbReference type="Gene3D" id="2.70.150.10">
    <property type="entry name" value="Calcium-transporting ATPase, cytoplasmic transduction domain A"/>
    <property type="match status" value="1"/>
</dbReference>
<evidence type="ECO:0000256" key="2">
    <source>
        <dbReference type="ARBA" id="ARBA00006934"/>
    </source>
</evidence>
<evidence type="ECO:0000259" key="17">
    <source>
        <dbReference type="SMART" id="SM00831"/>
    </source>
</evidence>
<feature type="compositionally biased region" description="Low complexity" evidence="15">
    <location>
        <begin position="40"/>
        <end position="61"/>
    </location>
</feature>
<keyword evidence="11" id="KW-1278">Translocase</keyword>
<comment type="similarity">
    <text evidence="2">Belongs to the cation transport ATPase (P-type) (TC 3.A.3) family. Type IIC subfamily.</text>
</comment>
<proteinExistence type="inferred from homology"/>
<keyword evidence="9" id="KW-0067">ATP-binding</keyword>
<dbReference type="Pfam" id="PF00689">
    <property type="entry name" value="Cation_ATPase_C"/>
    <property type="match status" value="1"/>
</dbReference>
<evidence type="ECO:0000313" key="18">
    <source>
        <dbReference type="EMBL" id="KYQ89383.1"/>
    </source>
</evidence>
<dbReference type="SFLD" id="SFLDF00027">
    <property type="entry name" value="p-type_atpase"/>
    <property type="match status" value="1"/>
</dbReference>
<dbReference type="SFLD" id="SFLDS00003">
    <property type="entry name" value="Haloacid_Dehalogenase"/>
    <property type="match status" value="1"/>
</dbReference>
<organism evidence="18 19">
    <name type="scientific">Tieghemostelium lacteum</name>
    <name type="common">Slime mold</name>
    <name type="synonym">Dictyostelium lacteum</name>
    <dbReference type="NCBI Taxonomy" id="361077"/>
    <lineage>
        <taxon>Eukaryota</taxon>
        <taxon>Amoebozoa</taxon>
        <taxon>Evosea</taxon>
        <taxon>Eumycetozoa</taxon>
        <taxon>Dictyostelia</taxon>
        <taxon>Dictyosteliales</taxon>
        <taxon>Raperosteliaceae</taxon>
        <taxon>Tieghemostelium</taxon>
    </lineage>
</organism>
<dbReference type="InParanoid" id="A0A151Z600"/>
<evidence type="ECO:0000256" key="13">
    <source>
        <dbReference type="ARBA" id="ARBA00023065"/>
    </source>
</evidence>
<dbReference type="InterPro" id="IPR008250">
    <property type="entry name" value="ATPase_P-typ_transduc_dom_A_sf"/>
</dbReference>
<keyword evidence="7 16" id="KW-0812">Transmembrane</keyword>
<dbReference type="SFLD" id="SFLDG00002">
    <property type="entry name" value="C1.7:_P-type_atpase_like"/>
    <property type="match status" value="1"/>
</dbReference>
<dbReference type="NCBIfam" id="TIGR01494">
    <property type="entry name" value="ATPase_P-type"/>
    <property type="match status" value="2"/>
</dbReference>
<dbReference type="PRINTS" id="PR00121">
    <property type="entry name" value="NAKATPASE"/>
</dbReference>
<feature type="transmembrane region" description="Helical" evidence="16">
    <location>
        <begin position="944"/>
        <end position="966"/>
    </location>
</feature>